<proteinExistence type="predicted"/>
<reference evidence="2 3" key="1">
    <citation type="submission" date="2013-01" db="EMBL/GenBank/DDBJ databases">
        <title>The Genome Sequence of Butyricicoccus pullicaecorum 1.2.</title>
        <authorList>
            <consortium name="The Broad Institute Genome Sequencing Platform"/>
            <person name="Earl A."/>
            <person name="Ward D."/>
            <person name="Feldgarden M."/>
            <person name="Gevers D."/>
            <person name="Van Immerseel F."/>
            <person name="Eeckhaut V."/>
            <person name="Walker B."/>
            <person name="Young S.K."/>
            <person name="Zeng Q."/>
            <person name="Gargeya S."/>
            <person name="Fitzgerald M."/>
            <person name="Haas B."/>
            <person name="Abouelleil A."/>
            <person name="Alvarado L."/>
            <person name="Arachchi H.M."/>
            <person name="Berlin A.M."/>
            <person name="Chapman S.B."/>
            <person name="Dewar J."/>
            <person name="Goldberg J."/>
            <person name="Griggs A."/>
            <person name="Gujja S."/>
            <person name="Hansen M."/>
            <person name="Howarth C."/>
            <person name="Imamovic A."/>
            <person name="Larimer J."/>
            <person name="McCowan C."/>
            <person name="Murphy C."/>
            <person name="Neiman D."/>
            <person name="Pearson M."/>
            <person name="Priest M."/>
            <person name="Roberts A."/>
            <person name="Saif S."/>
            <person name="Shea T."/>
            <person name="Sisk P."/>
            <person name="Sykes S."/>
            <person name="Wortman J."/>
            <person name="Nusbaum C."/>
            <person name="Birren B."/>
        </authorList>
    </citation>
    <scope>NUCLEOTIDE SEQUENCE [LARGE SCALE GENOMIC DNA]</scope>
    <source>
        <strain evidence="2 3">1.2</strain>
    </source>
</reference>
<dbReference type="PATRIC" id="fig|1203606.4.peg.315"/>
<feature type="domain" description="Fibronectin type-III" evidence="1">
    <location>
        <begin position="131"/>
        <end position="225"/>
    </location>
</feature>
<dbReference type="EMBL" id="AQOB01000002">
    <property type="protein sequence ID" value="EOQ39649.1"/>
    <property type="molecule type" value="Genomic_DNA"/>
</dbReference>
<dbReference type="Gene3D" id="2.60.40.10">
    <property type="entry name" value="Immunoglobulins"/>
    <property type="match status" value="2"/>
</dbReference>
<dbReference type="InterPro" id="IPR003961">
    <property type="entry name" value="FN3_dom"/>
</dbReference>
<accession>R8W4K7</accession>
<gene>
    <name evidence="2" type="ORF">HMPREF1526_00343</name>
</gene>
<dbReference type="eggNOG" id="COG2247">
    <property type="taxonomic scope" value="Bacteria"/>
</dbReference>
<dbReference type="SUPFAM" id="SSF49265">
    <property type="entry name" value="Fibronectin type III"/>
    <property type="match status" value="1"/>
</dbReference>
<evidence type="ECO:0000313" key="2">
    <source>
        <dbReference type="EMBL" id="EOQ39649.1"/>
    </source>
</evidence>
<sequence length="522" mass="56758">MANFNYQYEGNHAADDPYRMRCDAYVIGESISVSASFSFDAYYTDSYPGREAKFFLYSDAAFSKLIYSATDGASVKPGLNNTASIVYSPKISCDIWVKVEGWRSTSGSDKHFITAKTDSPIHVTVNASPTVPVSISIPDTIRGGEDAKVSWPAATDPDGNLDGYIVERSYNGGSSWSQIYQGRETSTTTMIPLGTETVMFRVCAYDTAGAKSGWRTSENRTVINNRAPAAPPSISVPLKPAGGEKLTVTWTASTDADGNLEGYELERQWDGTGAFTQIYKGTGLSYQDSIPKGEHTSVVYRVRAYDSFASYSSYTTSPSRTIDNNTAPVIECSQSGDLGEKSEGFSIQYTIKDAEKQEVTVTEKVGDMVKRTYKATLDEQATFEITDEYFQKILNGAQTVQIVATDSAGKSSTLELTFTKAVHKAVITLEEPLAVEEQITVAVLAITGKIPADATQLIELTNNGNDPEPVWEDATADVKAGRNHPFTNKTQTNGWAFNFRVTVERGESGEDGNIVSIQGGFQ</sequence>
<organism evidence="2 3">
    <name type="scientific">Butyricicoccus pullicaecorum 1.2</name>
    <dbReference type="NCBI Taxonomy" id="1203606"/>
    <lineage>
        <taxon>Bacteria</taxon>
        <taxon>Bacillati</taxon>
        <taxon>Bacillota</taxon>
        <taxon>Clostridia</taxon>
        <taxon>Eubacteriales</taxon>
        <taxon>Butyricicoccaceae</taxon>
        <taxon>Butyricicoccus</taxon>
    </lineage>
</organism>
<keyword evidence="3" id="KW-1185">Reference proteome</keyword>
<evidence type="ECO:0000259" key="1">
    <source>
        <dbReference type="PROSITE" id="PS50853"/>
    </source>
</evidence>
<dbReference type="AlphaFoldDB" id="R8W4K7"/>
<dbReference type="CDD" id="cd00063">
    <property type="entry name" value="FN3"/>
    <property type="match status" value="2"/>
</dbReference>
<dbReference type="PROSITE" id="PS50853">
    <property type="entry name" value="FN3"/>
    <property type="match status" value="1"/>
</dbReference>
<name>R8W4K7_9FIRM</name>
<dbReference type="InterPro" id="IPR036116">
    <property type="entry name" value="FN3_sf"/>
</dbReference>
<evidence type="ECO:0000313" key="3">
    <source>
        <dbReference type="Proteomes" id="UP000013981"/>
    </source>
</evidence>
<dbReference type="Proteomes" id="UP000013981">
    <property type="component" value="Unassembled WGS sequence"/>
</dbReference>
<dbReference type="InterPro" id="IPR013783">
    <property type="entry name" value="Ig-like_fold"/>
</dbReference>
<protein>
    <recommendedName>
        <fullName evidence="1">Fibronectin type-III domain-containing protein</fullName>
    </recommendedName>
</protein>
<comment type="caution">
    <text evidence="2">The sequence shown here is derived from an EMBL/GenBank/DDBJ whole genome shotgun (WGS) entry which is preliminary data.</text>
</comment>
<dbReference type="HOGENOM" id="CLU_521457_0_0_9"/>